<protein>
    <recommendedName>
        <fullName evidence="7">Protein kinase domain-containing protein</fullName>
    </recommendedName>
</protein>
<accession>A0ABM1ZH70</accession>
<keyword evidence="5" id="KW-0067">ATP-binding</keyword>
<dbReference type="InterPro" id="IPR008271">
    <property type="entry name" value="Ser/Thr_kinase_AS"/>
</dbReference>
<evidence type="ECO:0000259" key="7">
    <source>
        <dbReference type="PROSITE" id="PS50011"/>
    </source>
</evidence>
<feature type="compositionally biased region" description="Low complexity" evidence="6">
    <location>
        <begin position="98"/>
        <end position="109"/>
    </location>
</feature>
<dbReference type="InterPro" id="IPR000719">
    <property type="entry name" value="Prot_kinase_dom"/>
</dbReference>
<dbReference type="Proteomes" id="UP000069940">
    <property type="component" value="Unassembled WGS sequence"/>
</dbReference>
<evidence type="ECO:0000256" key="3">
    <source>
        <dbReference type="ARBA" id="ARBA00022741"/>
    </source>
</evidence>
<dbReference type="Gene3D" id="1.10.510.10">
    <property type="entry name" value="Transferase(Phosphotransferase) domain 1"/>
    <property type="match status" value="1"/>
</dbReference>
<evidence type="ECO:0000313" key="9">
    <source>
        <dbReference type="Proteomes" id="UP000069940"/>
    </source>
</evidence>
<evidence type="ECO:0000256" key="2">
    <source>
        <dbReference type="ARBA" id="ARBA00022679"/>
    </source>
</evidence>
<dbReference type="PANTHER" id="PTHR24355">
    <property type="entry name" value="G PROTEIN-COUPLED RECEPTOR KINASE/RIBOSOMAL PROTEIN S6 KINASE"/>
    <property type="match status" value="1"/>
</dbReference>
<feature type="compositionally biased region" description="Low complexity" evidence="6">
    <location>
        <begin position="22"/>
        <end position="35"/>
    </location>
</feature>
<sequence length="466" mass="53060">MGNTSSNNSRRATINHPETRNSSAKSSLLPLPPSSSLSVLEASPLLEVGEGATGHSSHRSQALKRAVSLDGFSSRLNDSFRRFYRSLSCTSLSGSGPQKRQSSNQSSRRPWSRVSRRRWNEAALADDRLRTRTCWPVTHAESLFLPQFPVDSHAERRYVVVEYIANGAFGKVHRVRKANGDAGQDFALKVLSKSEIINGNAIRQLKDEVDIQTICGHHPFLAKCVEYWQSKKKVFLLSNYYPNGELFQKFKSFPFELVRLYIAEIALALDFLHQAGVIYRDLKPENVLLDQDYHVRLIDFGLSKWLSIGSRTRTLCGTLQYMAPEILENDPYGHAVDWWALGVLACQMYTGEYPQLDVSKYLNKSEDIDKLIERAKVRKSTSASNNLLPDSVNDLPADARDLLKRLLETKPQYRLRSLLQLQRIALYKNYNWEDVRQKKISPRQMMDAEAVALGLEADKSFDLFDW</sequence>
<dbReference type="GeneID" id="109412949"/>
<feature type="compositionally biased region" description="Polar residues" evidence="6">
    <location>
        <begin position="1"/>
        <end position="12"/>
    </location>
</feature>
<feature type="domain" description="Protein kinase" evidence="7">
    <location>
        <begin position="158"/>
        <end position="426"/>
    </location>
</feature>
<keyword evidence="4" id="KW-0418">Kinase</keyword>
<reference evidence="9" key="1">
    <citation type="journal article" date="2015" name="Proc. Natl. Acad. Sci. U.S.A.">
        <title>Genome sequence of the Asian Tiger mosquito, Aedes albopictus, reveals insights into its biology, genetics, and evolution.</title>
        <authorList>
            <person name="Chen X.G."/>
            <person name="Jiang X."/>
            <person name="Gu J."/>
            <person name="Xu M."/>
            <person name="Wu Y."/>
            <person name="Deng Y."/>
            <person name="Zhang C."/>
            <person name="Bonizzoni M."/>
            <person name="Dermauw W."/>
            <person name="Vontas J."/>
            <person name="Armbruster P."/>
            <person name="Huang X."/>
            <person name="Yang Y."/>
            <person name="Zhang H."/>
            <person name="He W."/>
            <person name="Peng H."/>
            <person name="Liu Y."/>
            <person name="Wu K."/>
            <person name="Chen J."/>
            <person name="Lirakis M."/>
            <person name="Topalis P."/>
            <person name="Van Leeuwen T."/>
            <person name="Hall A.B."/>
            <person name="Jiang X."/>
            <person name="Thorpe C."/>
            <person name="Mueller R.L."/>
            <person name="Sun C."/>
            <person name="Waterhouse R.M."/>
            <person name="Yan G."/>
            <person name="Tu Z.J."/>
            <person name="Fang X."/>
            <person name="James A.A."/>
        </authorList>
    </citation>
    <scope>NUCLEOTIDE SEQUENCE [LARGE SCALE GENOMIC DNA]</scope>
    <source>
        <strain evidence="9">Foshan</strain>
    </source>
</reference>
<dbReference type="PROSITE" id="PS00108">
    <property type="entry name" value="PROTEIN_KINASE_ST"/>
    <property type="match status" value="1"/>
</dbReference>
<dbReference type="Gene3D" id="3.30.200.20">
    <property type="entry name" value="Phosphorylase Kinase, domain 1"/>
    <property type="match status" value="1"/>
</dbReference>
<evidence type="ECO:0000313" key="8">
    <source>
        <dbReference type="EnsemblMetazoa" id="AALFPA23_018458.P27070"/>
    </source>
</evidence>
<name>A0ABM1ZH70_AEDAL</name>
<dbReference type="RefSeq" id="XP_029717708.2">
    <property type="nucleotide sequence ID" value="XM_029861848.2"/>
</dbReference>
<dbReference type="PROSITE" id="PS50011">
    <property type="entry name" value="PROTEIN_KINASE_DOM"/>
    <property type="match status" value="1"/>
</dbReference>
<dbReference type="EnsemblMetazoa" id="AALFPA23_018458.R27070">
    <property type="protein sequence ID" value="AALFPA23_018458.P27070"/>
    <property type="gene ID" value="AALFPA23_018458"/>
</dbReference>
<feature type="region of interest" description="Disordered" evidence="6">
    <location>
        <begin position="1"/>
        <end position="35"/>
    </location>
</feature>
<dbReference type="PANTHER" id="PTHR24355:SF1">
    <property type="entry name" value="RIBOSOMAL PROTEIN S6 KINASE-RELATED PROTEIN"/>
    <property type="match status" value="1"/>
</dbReference>
<organism evidence="8 9">
    <name type="scientific">Aedes albopictus</name>
    <name type="common">Asian tiger mosquito</name>
    <name type="synonym">Stegomyia albopicta</name>
    <dbReference type="NCBI Taxonomy" id="7160"/>
    <lineage>
        <taxon>Eukaryota</taxon>
        <taxon>Metazoa</taxon>
        <taxon>Ecdysozoa</taxon>
        <taxon>Arthropoda</taxon>
        <taxon>Hexapoda</taxon>
        <taxon>Insecta</taxon>
        <taxon>Pterygota</taxon>
        <taxon>Neoptera</taxon>
        <taxon>Endopterygota</taxon>
        <taxon>Diptera</taxon>
        <taxon>Nematocera</taxon>
        <taxon>Culicoidea</taxon>
        <taxon>Culicidae</taxon>
        <taxon>Culicinae</taxon>
        <taxon>Aedini</taxon>
        <taxon>Aedes</taxon>
        <taxon>Stegomyia</taxon>
    </lineage>
</organism>
<dbReference type="SMART" id="SM00220">
    <property type="entry name" value="S_TKc"/>
    <property type="match status" value="1"/>
</dbReference>
<evidence type="ECO:0000256" key="5">
    <source>
        <dbReference type="ARBA" id="ARBA00022840"/>
    </source>
</evidence>
<dbReference type="InterPro" id="IPR045270">
    <property type="entry name" value="STKc_AGC"/>
</dbReference>
<evidence type="ECO:0000256" key="4">
    <source>
        <dbReference type="ARBA" id="ARBA00022777"/>
    </source>
</evidence>
<evidence type="ECO:0000256" key="6">
    <source>
        <dbReference type="SAM" id="MobiDB-lite"/>
    </source>
</evidence>
<dbReference type="InterPro" id="IPR011009">
    <property type="entry name" value="Kinase-like_dom_sf"/>
</dbReference>
<feature type="region of interest" description="Disordered" evidence="6">
    <location>
        <begin position="90"/>
        <end position="114"/>
    </location>
</feature>
<dbReference type="SUPFAM" id="SSF56112">
    <property type="entry name" value="Protein kinase-like (PK-like)"/>
    <property type="match status" value="1"/>
</dbReference>
<dbReference type="Pfam" id="PF00069">
    <property type="entry name" value="Pkinase"/>
    <property type="match status" value="1"/>
</dbReference>
<dbReference type="CDD" id="cd05123">
    <property type="entry name" value="STKc_AGC"/>
    <property type="match status" value="1"/>
</dbReference>
<evidence type="ECO:0000256" key="1">
    <source>
        <dbReference type="ARBA" id="ARBA00022527"/>
    </source>
</evidence>
<proteinExistence type="predicted"/>
<keyword evidence="3" id="KW-0547">Nucleotide-binding</keyword>
<keyword evidence="9" id="KW-1185">Reference proteome</keyword>
<keyword evidence="2" id="KW-0808">Transferase</keyword>
<reference evidence="8" key="2">
    <citation type="submission" date="2025-05" db="UniProtKB">
        <authorList>
            <consortium name="EnsemblMetazoa"/>
        </authorList>
    </citation>
    <scope>IDENTIFICATION</scope>
    <source>
        <strain evidence="8">Foshan</strain>
    </source>
</reference>
<keyword evidence="1" id="KW-0723">Serine/threonine-protein kinase</keyword>